<dbReference type="InterPro" id="IPR050368">
    <property type="entry name" value="ClC-type_chloride_channel"/>
</dbReference>
<feature type="compositionally biased region" description="Basic and acidic residues" evidence="5">
    <location>
        <begin position="421"/>
        <end position="430"/>
    </location>
</feature>
<keyword evidence="4 6" id="KW-0472">Membrane</keyword>
<organism evidence="7 8">
    <name type="scientific">Raoultibacter timonensis</name>
    <dbReference type="NCBI Taxonomy" id="1907662"/>
    <lineage>
        <taxon>Bacteria</taxon>
        <taxon>Bacillati</taxon>
        <taxon>Actinomycetota</taxon>
        <taxon>Coriobacteriia</taxon>
        <taxon>Eggerthellales</taxon>
        <taxon>Eggerthellaceae</taxon>
        <taxon>Raoultibacter</taxon>
    </lineage>
</organism>
<evidence type="ECO:0000313" key="7">
    <source>
        <dbReference type="EMBL" id="BDE96033.1"/>
    </source>
</evidence>
<dbReference type="InterPro" id="IPR014743">
    <property type="entry name" value="Cl-channel_core"/>
</dbReference>
<sequence>MDSHKIRNRTLFLAAVIFTGALAGAFVWAFFLVMNIGLNFVWKTLPDRIGFAFFPLVVCTIGGLVIGLYQKRFGPYPEELNSVMKKVKQNGRYEYDDIGISSVAALLPLLFGGSIGPEAGLTGAIAGLCTWVGDRMKRFGSDFKNLTSIGTSAALSAIFTAPLFGFAAPLYGSCEENGDDDDTLVLPKTSKIIVYLCAIAGALGAFMGLGALFGGGMGLPRFTEIHIGTTELVWLIPITLVGAAGGWLYHLFDRFSLGFSTLLGNRPVIKAVIGGMVLASCGMVLPFTMFAGESQTHTLSGIWTTMPAIVLLLTGFAKLFTTPFCIHTGWRGGHFFPVIFSGISIGYGCALLTGADPVFCLCASTAAVCGGVMRQPLMAVLLLFLCFPVKGVVIMLVGAIIGSAIPLPKFLQPEDGSLAKPSEKANEGDGGKPVGKTGTS</sequence>
<dbReference type="Gene3D" id="1.10.3080.10">
    <property type="entry name" value="Clc chloride channel"/>
    <property type="match status" value="1"/>
</dbReference>
<evidence type="ECO:0000256" key="2">
    <source>
        <dbReference type="ARBA" id="ARBA00022692"/>
    </source>
</evidence>
<name>A0ABN6MDH5_9ACTN</name>
<evidence type="ECO:0000256" key="4">
    <source>
        <dbReference type="ARBA" id="ARBA00023136"/>
    </source>
</evidence>
<feature type="transmembrane region" description="Helical" evidence="6">
    <location>
        <begin position="380"/>
        <end position="405"/>
    </location>
</feature>
<feature type="transmembrane region" description="Helical" evidence="6">
    <location>
        <begin position="232"/>
        <end position="252"/>
    </location>
</feature>
<dbReference type="PANTHER" id="PTHR43427">
    <property type="entry name" value="CHLORIDE CHANNEL PROTEIN CLC-E"/>
    <property type="match status" value="1"/>
</dbReference>
<dbReference type="Pfam" id="PF00654">
    <property type="entry name" value="Voltage_CLC"/>
    <property type="match status" value="1"/>
</dbReference>
<evidence type="ECO:0000313" key="8">
    <source>
        <dbReference type="Proteomes" id="UP001320544"/>
    </source>
</evidence>
<gene>
    <name evidence="7" type="ORF">CE91St30_13660</name>
</gene>
<accession>A0ABN6MDH5</accession>
<feature type="region of interest" description="Disordered" evidence="5">
    <location>
        <begin position="416"/>
        <end position="440"/>
    </location>
</feature>
<evidence type="ECO:0000256" key="6">
    <source>
        <dbReference type="SAM" id="Phobius"/>
    </source>
</evidence>
<dbReference type="Proteomes" id="UP001320544">
    <property type="component" value="Chromosome"/>
</dbReference>
<feature type="transmembrane region" description="Helical" evidence="6">
    <location>
        <begin position="192"/>
        <end position="220"/>
    </location>
</feature>
<dbReference type="SUPFAM" id="SSF81340">
    <property type="entry name" value="Clc chloride channel"/>
    <property type="match status" value="1"/>
</dbReference>
<feature type="transmembrane region" description="Helical" evidence="6">
    <location>
        <begin position="339"/>
        <end position="368"/>
    </location>
</feature>
<feature type="transmembrane region" description="Helical" evidence="6">
    <location>
        <begin position="146"/>
        <end position="172"/>
    </location>
</feature>
<evidence type="ECO:0000256" key="1">
    <source>
        <dbReference type="ARBA" id="ARBA00004141"/>
    </source>
</evidence>
<dbReference type="InterPro" id="IPR001807">
    <property type="entry name" value="ClC"/>
</dbReference>
<dbReference type="PANTHER" id="PTHR43427:SF12">
    <property type="entry name" value="CHLORIDE TRANSPORTER"/>
    <property type="match status" value="1"/>
</dbReference>
<dbReference type="CDD" id="cd00400">
    <property type="entry name" value="Voltage_gated_ClC"/>
    <property type="match status" value="1"/>
</dbReference>
<evidence type="ECO:0000256" key="3">
    <source>
        <dbReference type="ARBA" id="ARBA00022989"/>
    </source>
</evidence>
<evidence type="ECO:0000256" key="5">
    <source>
        <dbReference type="SAM" id="MobiDB-lite"/>
    </source>
</evidence>
<feature type="transmembrane region" description="Helical" evidence="6">
    <location>
        <begin position="272"/>
        <end position="292"/>
    </location>
</feature>
<keyword evidence="8" id="KW-1185">Reference proteome</keyword>
<feature type="transmembrane region" description="Helical" evidence="6">
    <location>
        <begin position="12"/>
        <end position="37"/>
    </location>
</feature>
<keyword evidence="3 6" id="KW-1133">Transmembrane helix</keyword>
<keyword evidence="2 6" id="KW-0812">Transmembrane</keyword>
<comment type="subcellular location">
    <subcellularLocation>
        <location evidence="1">Membrane</location>
        <topology evidence="1">Multi-pass membrane protein</topology>
    </subcellularLocation>
</comment>
<feature type="transmembrane region" description="Helical" evidence="6">
    <location>
        <begin position="299"/>
        <end position="319"/>
    </location>
</feature>
<feature type="transmembrane region" description="Helical" evidence="6">
    <location>
        <begin position="49"/>
        <end position="69"/>
    </location>
</feature>
<dbReference type="RefSeq" id="WP_244412283.1">
    <property type="nucleotide sequence ID" value="NZ_AP025564.1"/>
</dbReference>
<protein>
    <submittedName>
        <fullName evidence="7">Chloride channel protein</fullName>
    </submittedName>
</protein>
<proteinExistence type="predicted"/>
<reference evidence="7 8" key="1">
    <citation type="submission" date="2022-01" db="EMBL/GenBank/DDBJ databases">
        <title>Novel bile acid biosynthetic pathways are enriched in the microbiome of centenarians.</title>
        <authorList>
            <person name="Sato Y."/>
            <person name="Atarashi K."/>
            <person name="Plichta R.D."/>
            <person name="Arai Y."/>
            <person name="Sasajima S."/>
            <person name="Kearney M.S."/>
            <person name="Suda W."/>
            <person name="Takeshita K."/>
            <person name="Sasaki T."/>
            <person name="Okamoto S."/>
            <person name="Skelly N.A."/>
            <person name="Okamura Y."/>
            <person name="Vlamakis H."/>
            <person name="Li Y."/>
            <person name="Tanoue T."/>
            <person name="Takei H."/>
            <person name="Nittono H."/>
            <person name="Narushima S."/>
            <person name="Irie J."/>
            <person name="Itoh H."/>
            <person name="Moriya K."/>
            <person name="Sugiura Y."/>
            <person name="Suematsu M."/>
            <person name="Moritoki N."/>
            <person name="Shibata S."/>
            <person name="Littman R.D."/>
            <person name="Fischbach A.M."/>
            <person name="Uwamino Y."/>
            <person name="Inoue T."/>
            <person name="Honda A."/>
            <person name="Hattori M."/>
            <person name="Murai T."/>
            <person name="Xavier J.R."/>
            <person name="Hirose N."/>
            <person name="Honda K."/>
        </authorList>
    </citation>
    <scope>NUCLEOTIDE SEQUENCE [LARGE SCALE GENOMIC DNA]</scope>
    <source>
        <strain evidence="7 8">CE91-St30</strain>
    </source>
</reference>
<dbReference type="EMBL" id="AP025564">
    <property type="protein sequence ID" value="BDE96033.1"/>
    <property type="molecule type" value="Genomic_DNA"/>
</dbReference>